<name>A0A839EW68_9HYPH</name>
<dbReference type="EMBL" id="JACGXN010000016">
    <property type="protein sequence ID" value="MBA8881764.1"/>
    <property type="molecule type" value="Genomic_DNA"/>
</dbReference>
<evidence type="ECO:0000313" key="2">
    <source>
        <dbReference type="EMBL" id="MBA8881764.1"/>
    </source>
</evidence>
<dbReference type="RefSeq" id="WP_182552309.1">
    <property type="nucleotide sequence ID" value="NZ_JACGXN010000016.1"/>
</dbReference>
<dbReference type="Proteomes" id="UP000549052">
    <property type="component" value="Unassembled WGS sequence"/>
</dbReference>
<evidence type="ECO:0000313" key="3">
    <source>
        <dbReference type="Proteomes" id="UP000549052"/>
    </source>
</evidence>
<keyword evidence="1" id="KW-0732">Signal</keyword>
<organism evidence="2 3">
    <name type="scientific">Phyllobacterium myrsinacearum</name>
    <dbReference type="NCBI Taxonomy" id="28101"/>
    <lineage>
        <taxon>Bacteria</taxon>
        <taxon>Pseudomonadati</taxon>
        <taxon>Pseudomonadota</taxon>
        <taxon>Alphaproteobacteria</taxon>
        <taxon>Hyphomicrobiales</taxon>
        <taxon>Phyllobacteriaceae</taxon>
        <taxon>Phyllobacterium</taxon>
    </lineage>
</organism>
<feature type="chain" id="PRO_5032686855" evidence="1">
    <location>
        <begin position="20"/>
        <end position="122"/>
    </location>
</feature>
<keyword evidence="3" id="KW-1185">Reference proteome</keyword>
<evidence type="ECO:0000256" key="1">
    <source>
        <dbReference type="SAM" id="SignalP"/>
    </source>
</evidence>
<gene>
    <name evidence="2" type="ORF">FHW16_005509</name>
</gene>
<accession>A0A839EW68</accession>
<reference evidence="2 3" key="1">
    <citation type="submission" date="2020-07" db="EMBL/GenBank/DDBJ databases">
        <title>Genomic Encyclopedia of Type Strains, Phase IV (KMG-V): Genome sequencing to study the core and pangenomes of soil and plant-associated prokaryotes.</title>
        <authorList>
            <person name="Whitman W."/>
        </authorList>
    </citation>
    <scope>NUCLEOTIDE SEQUENCE [LARGE SCALE GENOMIC DNA]</scope>
    <source>
        <strain evidence="2 3">AN3</strain>
    </source>
</reference>
<proteinExistence type="predicted"/>
<comment type="caution">
    <text evidence="2">The sequence shown here is derived from an EMBL/GenBank/DDBJ whole genome shotgun (WGS) entry which is preliminary data.</text>
</comment>
<feature type="signal peptide" evidence="1">
    <location>
        <begin position="1"/>
        <end position="19"/>
    </location>
</feature>
<sequence>MLRALLCVGFALTVSGAQAAEPAGLVICRVVSNQMRELSFKVGQRFLLTYRFDNGAITWIFPDGGGREIPCKANGDYLTCPWYDGYSAVFNRKNLTFSFPNTIGPSTSESSCRSLDINALPE</sequence>
<protein>
    <submittedName>
        <fullName evidence="2">Uncharacterized protein YodC (DUF2158 family)</fullName>
    </submittedName>
</protein>
<dbReference type="AlphaFoldDB" id="A0A839EW68"/>